<dbReference type="SMART" id="SM00719">
    <property type="entry name" value="Plus3"/>
    <property type="match status" value="1"/>
</dbReference>
<dbReference type="Pfam" id="PF03126">
    <property type="entry name" value="Plus-3"/>
    <property type="match status" value="1"/>
</dbReference>
<dbReference type="Gene3D" id="3.90.70.200">
    <property type="entry name" value="Plus-3 domain"/>
    <property type="match status" value="1"/>
</dbReference>
<proteinExistence type="predicted"/>
<dbReference type="InterPro" id="IPR036128">
    <property type="entry name" value="Plus3-like_sf"/>
</dbReference>
<reference evidence="2" key="1">
    <citation type="journal article" date="2023" name="bioRxiv">
        <title>Improved chromosome-level genome assembly for marigold (Tagetes erecta).</title>
        <authorList>
            <person name="Jiang F."/>
            <person name="Yuan L."/>
            <person name="Wang S."/>
            <person name="Wang H."/>
            <person name="Xu D."/>
            <person name="Wang A."/>
            <person name="Fan W."/>
        </authorList>
    </citation>
    <scope>NUCLEOTIDE SEQUENCE</scope>
    <source>
        <strain evidence="2">WSJ</strain>
        <tissue evidence="2">Leaf</tissue>
    </source>
</reference>
<dbReference type="Proteomes" id="UP001229421">
    <property type="component" value="Unassembled WGS sequence"/>
</dbReference>
<name>A0AAD8KC25_TARER</name>
<dbReference type="InterPro" id="IPR004343">
    <property type="entry name" value="Plus-3_dom"/>
</dbReference>
<accession>A0AAD8KC25</accession>
<evidence type="ECO:0000313" key="3">
    <source>
        <dbReference type="Proteomes" id="UP001229421"/>
    </source>
</evidence>
<comment type="caution">
    <text evidence="2">The sequence shown here is derived from an EMBL/GenBank/DDBJ whole genome shotgun (WGS) entry which is preliminary data.</text>
</comment>
<keyword evidence="3" id="KW-1185">Reference proteome</keyword>
<dbReference type="PANTHER" id="PTHR38940:SF5">
    <property type="match status" value="1"/>
</dbReference>
<sequence>MSITKQLKHSNTGAGANANSKADKMQYVGSDTLAELVWSPRTGLTIKFVEEKPCYMAFYNSENTLNEELVASVATCHMSDKVFSSTGSQNHGAADQFYENLFKGGMTNDGDGSGYVSRSPLQTEPIMQCRPDQRVERTNAKMGTINIKKDGFFSDPFLENAQVAIFANKSAEKIEAVSHVSMESCRSAKRKREGNIEQHELILRSKRIKNQADDNSFMNWISNTLKGIKKHNIYDGTRGFQRKHFGFQNVFRSLFSPETIKQFEKKSKETDLTKKYCSHGPLGFLEIKDKETVKHVRFYEQVTKEAPKDLFDTIMKLRLSRTDVQKWMNSLSSAAYSLDGFFVRVRVAKWKEGAGGSRYYVACITGSQGETPWKDLKQSIKVKVGDVECLVQSQHVSNCDFLEDEVVAWWRKTSKTGAIQVLRDLKVKLAERRKRN</sequence>
<organism evidence="2 3">
    <name type="scientific">Tagetes erecta</name>
    <name type="common">African marigold</name>
    <dbReference type="NCBI Taxonomy" id="13708"/>
    <lineage>
        <taxon>Eukaryota</taxon>
        <taxon>Viridiplantae</taxon>
        <taxon>Streptophyta</taxon>
        <taxon>Embryophyta</taxon>
        <taxon>Tracheophyta</taxon>
        <taxon>Spermatophyta</taxon>
        <taxon>Magnoliopsida</taxon>
        <taxon>eudicotyledons</taxon>
        <taxon>Gunneridae</taxon>
        <taxon>Pentapetalae</taxon>
        <taxon>asterids</taxon>
        <taxon>campanulids</taxon>
        <taxon>Asterales</taxon>
        <taxon>Asteraceae</taxon>
        <taxon>Asteroideae</taxon>
        <taxon>Heliantheae alliance</taxon>
        <taxon>Tageteae</taxon>
        <taxon>Tagetes</taxon>
    </lineage>
</organism>
<evidence type="ECO:0000313" key="2">
    <source>
        <dbReference type="EMBL" id="KAK1418838.1"/>
    </source>
</evidence>
<protein>
    <recommendedName>
        <fullName evidence="1">Plus3 domain-containing protein</fullName>
    </recommendedName>
</protein>
<feature type="domain" description="Plus3" evidence="1">
    <location>
        <begin position="308"/>
        <end position="415"/>
    </location>
</feature>
<evidence type="ECO:0000259" key="1">
    <source>
        <dbReference type="SMART" id="SM00719"/>
    </source>
</evidence>
<dbReference type="GO" id="GO:0003677">
    <property type="term" value="F:DNA binding"/>
    <property type="evidence" value="ECO:0007669"/>
    <property type="project" value="InterPro"/>
</dbReference>
<dbReference type="AlphaFoldDB" id="A0AAD8KC25"/>
<gene>
    <name evidence="2" type="ORF">QVD17_27985</name>
</gene>
<dbReference type="PANTHER" id="PTHR38940">
    <property type="entry name" value="PLUS3 DOMAIN-CONTAINING PROTEIN"/>
    <property type="match status" value="1"/>
</dbReference>
<dbReference type="SUPFAM" id="SSF159042">
    <property type="entry name" value="Plus3-like"/>
    <property type="match status" value="1"/>
</dbReference>
<dbReference type="EMBL" id="JAUHHV010000007">
    <property type="protein sequence ID" value="KAK1418838.1"/>
    <property type="molecule type" value="Genomic_DNA"/>
</dbReference>